<keyword evidence="4" id="KW-1185">Reference proteome</keyword>
<name>A0A5B8VCJ6_9BACT</name>
<organism evidence="3 4">
    <name type="scientific">Panacibacter ginsenosidivorans</name>
    <dbReference type="NCBI Taxonomy" id="1813871"/>
    <lineage>
        <taxon>Bacteria</taxon>
        <taxon>Pseudomonadati</taxon>
        <taxon>Bacteroidota</taxon>
        <taxon>Chitinophagia</taxon>
        <taxon>Chitinophagales</taxon>
        <taxon>Chitinophagaceae</taxon>
        <taxon>Panacibacter</taxon>
    </lineage>
</organism>
<dbReference type="Gene3D" id="2.20.110.10">
    <property type="entry name" value="Histone H3 K4-specific methyltransferase SET7/9 N-terminal domain"/>
    <property type="match status" value="2"/>
</dbReference>
<dbReference type="InterPro" id="IPR011990">
    <property type="entry name" value="TPR-like_helical_dom_sf"/>
</dbReference>
<dbReference type="PANTHER" id="PTHR46820">
    <property type="entry name" value="HISTONE-LYSINE N-METHYLTRANSFERASE SETD7"/>
    <property type="match status" value="1"/>
</dbReference>
<feature type="signal peptide" evidence="2">
    <location>
        <begin position="1"/>
        <end position="22"/>
    </location>
</feature>
<evidence type="ECO:0000256" key="1">
    <source>
        <dbReference type="PROSITE-ProRule" id="PRU00339"/>
    </source>
</evidence>
<dbReference type="SMART" id="SM00028">
    <property type="entry name" value="TPR"/>
    <property type="match status" value="4"/>
</dbReference>
<feature type="chain" id="PRO_5022706170" evidence="2">
    <location>
        <begin position="23"/>
        <end position="1101"/>
    </location>
</feature>
<dbReference type="OrthoDB" id="7342920at2"/>
<protein>
    <submittedName>
        <fullName evidence="3">Tetratricopeptide repeat protein</fullName>
    </submittedName>
</protein>
<gene>
    <name evidence="3" type="ORF">FRZ67_14240</name>
</gene>
<feature type="repeat" description="TPR" evidence="1">
    <location>
        <begin position="134"/>
        <end position="167"/>
    </location>
</feature>
<dbReference type="InterPro" id="IPR019734">
    <property type="entry name" value="TPR_rpt"/>
</dbReference>
<proteinExistence type="predicted"/>
<accession>A0A5B8VCJ6</accession>
<dbReference type="Proteomes" id="UP000321533">
    <property type="component" value="Chromosome"/>
</dbReference>
<evidence type="ECO:0000256" key="2">
    <source>
        <dbReference type="SAM" id="SignalP"/>
    </source>
</evidence>
<dbReference type="Pfam" id="PF00515">
    <property type="entry name" value="TPR_1"/>
    <property type="match status" value="1"/>
</dbReference>
<evidence type="ECO:0000313" key="3">
    <source>
        <dbReference type="EMBL" id="QEC68406.1"/>
    </source>
</evidence>
<dbReference type="Gene3D" id="3.90.930.1">
    <property type="match status" value="4"/>
</dbReference>
<dbReference type="GO" id="GO:0003682">
    <property type="term" value="F:chromatin binding"/>
    <property type="evidence" value="ECO:0007669"/>
    <property type="project" value="TreeGrafter"/>
</dbReference>
<dbReference type="AlphaFoldDB" id="A0A5B8VCJ6"/>
<sequence>MCTLRPLLTGLIVLFFTLTVRAQDKEEPVNSGAILEKCSKLYEDGAYTKAIELYKTVSRNDTNYSTILHELAYASYMDSDYEKSISYAKQGLAEFPEKSGDWYNLIGNTLDITGKRKEAVVYYDSLLLINPNSYLGWYNKGIAYSNMENYADAKKCLQKALLIYPFHTSSHYFLGVIAAKEGNIVPAMLSFSTCLLMNPESKYSGSCVTFLNNIAKVTDDIAEKIGTTKISTDDDFELQQEIILSKAALDKKYKLQTDLEDPITRQLQVMLEKLEYNAADNGFSMQYYVPFYTDLYKNGQFNIFLNYIFSGLDIKSVKSFNQKNDKKIYAFVKSATDYFSAIRRTEKLQYTARMANTQQYYFSDGSLLGIGNWHNNGKEDIFTGPWVFYYENGLVKSKGNFDDNGEKTGDWEFYFDNGKLKQKCSFINGMLEGKVTTWFSNGNISDENIYVHDKLNGENKTYFYNGLLQTINHYIDDKREGEEKGYTYDGFLNYTATYKNDELEGTVNVYHNNGKTSLIKNYSNGKLNGAYKTFSSNGVLTMEGTYDQDKLSGQWKEYYDSKALKSEYSYNNGSINGLYKSYHENGKLSETLQYANGKADGKEEGFDEDGIKYSESIYENGKLRELTFFDKKGQTVNSFTTRKGAGNLAFYDAFGTKDNEASFNKEGYRDGKSTYYFPSGKISTEANYKEGSLDGERTIYFANGQISEKMNFTDNEENGMLRSFHINGNLKFTGYFKSGRREGEHISYNQFGTPVVSYYYLNNDQDGYTTYYSANGKKDYEEQYYRGWLKKAVQYDTLGNVLAVSDFPGGTGELIYKHYNGKVYIKASYKNYMTQGKYEAFYFDGAPRMTLFYKNGYKDSIAKTYYYNGKLQNEGRYTLGEKTGEWKYYYENGTINYTENYVDGKEQGEEILYKEDGTKDRILTYNKGQLDGTYIVYGDNNEIAIQLTYHNDVLINYTYYGKDGKLVTPIPVKNGTAMVTAYYKNGNKSAEVNYENSDVNGVRKFYYTSGAPYIDGARLYGYDNGIRKTYYTNNRLAKEENYYYDNLHGTVKSYYPNGNIKAEENWYNGELNGASKYYDETGKLKETRTYYYDLLLSVSKN</sequence>
<dbReference type="RefSeq" id="WP_147190379.1">
    <property type="nucleotide sequence ID" value="NZ_CP042435.1"/>
</dbReference>
<dbReference type="SUPFAM" id="SSF48452">
    <property type="entry name" value="TPR-like"/>
    <property type="match status" value="1"/>
</dbReference>
<dbReference type="Pfam" id="PF07661">
    <property type="entry name" value="MORN_2"/>
    <property type="match status" value="11"/>
</dbReference>
<reference evidence="3 4" key="1">
    <citation type="journal article" date="2016" name="Int. J. Syst. Evol. Microbiol.">
        <title>Panacibacter ginsenosidivorans gen. nov., sp. nov., with ginsenoside converting activity isolated from soil of a ginseng field.</title>
        <authorList>
            <person name="Siddiqi M.Z."/>
            <person name="Muhammad Shafi S."/>
            <person name="Choi K.D."/>
            <person name="Im W.T."/>
        </authorList>
    </citation>
    <scope>NUCLEOTIDE SEQUENCE [LARGE SCALE GENOMIC DNA]</scope>
    <source>
        <strain evidence="3 4">Gsoil1550</strain>
    </source>
</reference>
<dbReference type="EMBL" id="CP042435">
    <property type="protein sequence ID" value="QEC68406.1"/>
    <property type="molecule type" value="Genomic_DNA"/>
</dbReference>
<dbReference type="KEGG" id="pgin:FRZ67_14240"/>
<dbReference type="GO" id="GO:0070828">
    <property type="term" value="P:heterochromatin organization"/>
    <property type="evidence" value="ECO:0007669"/>
    <property type="project" value="TreeGrafter"/>
</dbReference>
<dbReference type="PANTHER" id="PTHR46820:SF1">
    <property type="entry name" value="HISTONE-LYSINE N-METHYLTRANSFERASE SETD7"/>
    <property type="match status" value="1"/>
</dbReference>
<keyword evidence="2" id="KW-0732">Signal</keyword>
<evidence type="ECO:0000313" key="4">
    <source>
        <dbReference type="Proteomes" id="UP000321533"/>
    </source>
</evidence>
<keyword evidence="1" id="KW-0802">TPR repeat</keyword>
<dbReference type="InterPro" id="IPR011652">
    <property type="entry name" value="MORN_2"/>
</dbReference>
<dbReference type="PROSITE" id="PS50005">
    <property type="entry name" value="TPR"/>
    <property type="match status" value="1"/>
</dbReference>
<dbReference type="GO" id="GO:0005694">
    <property type="term" value="C:chromosome"/>
    <property type="evidence" value="ECO:0007669"/>
    <property type="project" value="TreeGrafter"/>
</dbReference>
<dbReference type="SUPFAM" id="SSF82185">
    <property type="entry name" value="Histone H3 K4-specific methyltransferase SET7/9 N-terminal domain"/>
    <property type="match status" value="6"/>
</dbReference>
<dbReference type="Gene3D" id="1.25.40.10">
    <property type="entry name" value="Tetratricopeptide repeat domain"/>
    <property type="match status" value="1"/>
</dbReference>